<feature type="non-terminal residue" evidence="1">
    <location>
        <position position="1"/>
    </location>
</feature>
<protein>
    <submittedName>
        <fullName evidence="1">Putative ovule protein</fullName>
    </submittedName>
</protein>
<proteinExistence type="predicted"/>
<accession>A0A0V0GGS4</accession>
<organism evidence="1">
    <name type="scientific">Solanum chacoense</name>
    <name type="common">Chaco potato</name>
    <dbReference type="NCBI Taxonomy" id="4108"/>
    <lineage>
        <taxon>Eukaryota</taxon>
        <taxon>Viridiplantae</taxon>
        <taxon>Streptophyta</taxon>
        <taxon>Embryophyta</taxon>
        <taxon>Tracheophyta</taxon>
        <taxon>Spermatophyta</taxon>
        <taxon>Magnoliopsida</taxon>
        <taxon>eudicotyledons</taxon>
        <taxon>Gunneridae</taxon>
        <taxon>Pentapetalae</taxon>
        <taxon>asterids</taxon>
        <taxon>lamiids</taxon>
        <taxon>Solanales</taxon>
        <taxon>Solanaceae</taxon>
        <taxon>Solanoideae</taxon>
        <taxon>Solaneae</taxon>
        <taxon>Solanum</taxon>
    </lineage>
</organism>
<reference evidence="1" key="1">
    <citation type="submission" date="2015-12" db="EMBL/GenBank/DDBJ databases">
        <title>Gene expression during late stages of embryo sac development: a critical building block for successful pollen-pistil interactions.</title>
        <authorList>
            <person name="Liu Y."/>
            <person name="Joly V."/>
            <person name="Sabar M."/>
            <person name="Matton D.P."/>
        </authorList>
    </citation>
    <scope>NUCLEOTIDE SEQUENCE</scope>
</reference>
<sequence length="69" mass="8291">WHLFRRFTTFNGVICLHKSERCCLATMTWCKIFITPKTESFGYAILLLYLPSTIRRRTRRHLCRIRIGS</sequence>
<dbReference type="EMBL" id="GEDG01039279">
    <property type="protein sequence ID" value="JAP07187.1"/>
    <property type="molecule type" value="Transcribed_RNA"/>
</dbReference>
<evidence type="ECO:0000313" key="1">
    <source>
        <dbReference type="EMBL" id="JAP07187.1"/>
    </source>
</evidence>
<dbReference type="AlphaFoldDB" id="A0A0V0GGS4"/>
<name>A0A0V0GGS4_SOLCH</name>